<dbReference type="PANTHER" id="PTHR46250">
    <property type="entry name" value="MYB/SANT-LIKE DNA-BINDING DOMAIN PROTEIN-RELATED"/>
    <property type="match status" value="1"/>
</dbReference>
<organism evidence="1">
    <name type="scientific">Cucumis melo</name>
    <name type="common">Muskmelon</name>
    <dbReference type="NCBI Taxonomy" id="3656"/>
    <lineage>
        <taxon>Eukaryota</taxon>
        <taxon>Viridiplantae</taxon>
        <taxon>Streptophyta</taxon>
        <taxon>Embryophyta</taxon>
        <taxon>Tracheophyta</taxon>
        <taxon>Spermatophyta</taxon>
        <taxon>Magnoliopsida</taxon>
        <taxon>eudicotyledons</taxon>
        <taxon>Gunneridae</taxon>
        <taxon>Pentapetalae</taxon>
        <taxon>rosids</taxon>
        <taxon>fabids</taxon>
        <taxon>Cucurbitales</taxon>
        <taxon>Cucurbitaceae</taxon>
        <taxon>Benincaseae</taxon>
        <taxon>Cucumis</taxon>
    </lineage>
</organism>
<dbReference type="AlphaFoldDB" id="A0A9I9EIJ6"/>
<proteinExistence type="predicted"/>
<reference evidence="1" key="1">
    <citation type="submission" date="2023-03" db="UniProtKB">
        <authorList>
            <consortium name="EnsemblPlants"/>
        </authorList>
    </citation>
    <scope>IDENTIFICATION</scope>
</reference>
<name>A0A9I9EIJ6_CUCME</name>
<protein>
    <recommendedName>
        <fullName evidence="2">Retrotransposon protein</fullName>
    </recommendedName>
</protein>
<evidence type="ECO:0000313" key="1">
    <source>
        <dbReference type="EnsemblPlants" id="MELO3C034256.2.1"/>
    </source>
</evidence>
<accession>A0A9I9EIJ6</accession>
<dbReference type="PANTHER" id="PTHR46250:SF18">
    <property type="entry name" value="MYB_SANT-LIKE DOMAIN-CONTAINING PROTEIN"/>
    <property type="match status" value="1"/>
</dbReference>
<evidence type="ECO:0008006" key="2">
    <source>
        <dbReference type="Google" id="ProtNLM"/>
    </source>
</evidence>
<dbReference type="Gramene" id="MELO3C034256.2.1">
    <property type="protein sequence ID" value="MELO3C034256.2.1"/>
    <property type="gene ID" value="MELO3C034256.2"/>
</dbReference>
<dbReference type="EnsemblPlants" id="MELO3C034256.2.1">
    <property type="protein sequence ID" value="MELO3C034256.2.1"/>
    <property type="gene ID" value="MELO3C034256.2"/>
</dbReference>
<sequence length="165" mass="18852">MYTCLLFVTVKCEIVKLLTYSIMSTSNCVPRHVWTKEEEGTLVECLMELVIAEMRGPACSGFGWNDEYKCIIAEKALFDNWVWSHPAAKGLMNKLFPYYDELTYVFSHDRTTGRFIETFADVGSNEPGGYDEFDMGDGNEEFLPVYSQGIDLSRTMYAHHNLLAL</sequence>